<evidence type="ECO:0000313" key="1">
    <source>
        <dbReference type="EMBL" id="MBO0663031.1"/>
    </source>
</evidence>
<dbReference type="EMBL" id="JAFMPP010000008">
    <property type="protein sequence ID" value="MBO0663031.1"/>
    <property type="molecule type" value="Genomic_DNA"/>
</dbReference>
<gene>
    <name evidence="1" type="ORF">J1C48_10625</name>
</gene>
<keyword evidence="1" id="KW-0067">ATP-binding</keyword>
<proteinExistence type="predicted"/>
<reference evidence="1" key="1">
    <citation type="submission" date="2021-03" db="EMBL/GenBank/DDBJ databases">
        <title>Whole genome sequence of Jiella sp. CQZ9-1.</title>
        <authorList>
            <person name="Tuo L."/>
        </authorList>
    </citation>
    <scope>NUCLEOTIDE SEQUENCE</scope>
    <source>
        <strain evidence="1">CQZ9-1</strain>
    </source>
</reference>
<keyword evidence="2" id="KW-1185">Reference proteome</keyword>
<dbReference type="Proteomes" id="UP000664122">
    <property type="component" value="Unassembled WGS sequence"/>
</dbReference>
<dbReference type="GO" id="GO:0005524">
    <property type="term" value="F:ATP binding"/>
    <property type="evidence" value="ECO:0007669"/>
    <property type="project" value="UniProtKB-KW"/>
</dbReference>
<evidence type="ECO:0000313" key="2">
    <source>
        <dbReference type="Proteomes" id="UP000664122"/>
    </source>
</evidence>
<accession>A0A939FYE9</accession>
<comment type="caution">
    <text evidence="1">The sequence shown here is derived from an EMBL/GenBank/DDBJ whole genome shotgun (WGS) entry which is preliminary data.</text>
</comment>
<dbReference type="Gene3D" id="3.40.50.150">
    <property type="entry name" value="Vaccinia Virus protein VP39"/>
    <property type="match status" value="1"/>
</dbReference>
<organism evidence="1 2">
    <name type="scientific">Jiella flava</name>
    <dbReference type="NCBI Taxonomy" id="2816857"/>
    <lineage>
        <taxon>Bacteria</taxon>
        <taxon>Pseudomonadati</taxon>
        <taxon>Pseudomonadota</taxon>
        <taxon>Alphaproteobacteria</taxon>
        <taxon>Hyphomicrobiales</taxon>
        <taxon>Aurantimonadaceae</taxon>
        <taxon>Jiella</taxon>
    </lineage>
</organism>
<dbReference type="AlphaFoldDB" id="A0A939FYE9"/>
<sequence length="282" mass="31164">MGLTATQFFGIPTLADDPKIEEAFFDPLKMPNGTFKRTQPSRFFEIEQRFRSVFQARAATISTVLDVGVSSGITSLELVTFLEGLGCQVTLTATDLFIHAYIVEIAPGLLVLADRNGQPLQYDVAGHPIRPWIRRLDYLTLAVLPRLAASAVIRPIARRKIAAGAGRPVELASQRLARRADIFMVEDDIMVRRADFAGQFDLVRAANILNRGYFAPADLAQAVDNVRRYLRGPGTLFLVTRTTRDGRNDGTLFELNGDGRFQSVERIGNGSEIEDIVVASRP</sequence>
<protein>
    <submittedName>
        <fullName evidence="1">ATP-binding protein</fullName>
    </submittedName>
</protein>
<dbReference type="SUPFAM" id="SSF53335">
    <property type="entry name" value="S-adenosyl-L-methionine-dependent methyltransferases"/>
    <property type="match status" value="1"/>
</dbReference>
<keyword evidence="1" id="KW-0547">Nucleotide-binding</keyword>
<name>A0A939FYE9_9HYPH</name>
<dbReference type="InterPro" id="IPR029063">
    <property type="entry name" value="SAM-dependent_MTases_sf"/>
</dbReference>